<dbReference type="OrthoDB" id="7276616at2"/>
<evidence type="ECO:0000313" key="2">
    <source>
        <dbReference type="Proteomes" id="UP000075636"/>
    </source>
</evidence>
<name>A0A149TLU4_9PROT</name>
<reference evidence="1 2" key="1">
    <citation type="submission" date="2015-06" db="EMBL/GenBank/DDBJ databases">
        <title>Improved classification and identification of acetic acid bacteria using matrix-assisted laser desorption/ionization time-of-flight mass spectrometry; Gluconobacter nephelii and Gluconobacter uchimurae are later heterotypic synonyms of Gluconobacter japonicus and Gluconobacter oxydans, respectively.</title>
        <authorList>
            <person name="Li L."/>
            <person name="Cleenwerck I."/>
            <person name="De Vuyst L."/>
            <person name="Vandamme P."/>
        </authorList>
    </citation>
    <scope>NUCLEOTIDE SEQUENCE [LARGE SCALE GENOMIC DNA]</scope>
    <source>
        <strain evidence="1 2">LMG 1768</strain>
    </source>
</reference>
<dbReference type="RefSeq" id="WP_062106456.1">
    <property type="nucleotide sequence ID" value="NZ_LHZR01000089.1"/>
</dbReference>
<evidence type="ECO:0000313" key="1">
    <source>
        <dbReference type="EMBL" id="KXV49870.1"/>
    </source>
</evidence>
<comment type="caution">
    <text evidence="1">The sequence shown here is derived from an EMBL/GenBank/DDBJ whole genome shotgun (WGS) entry which is preliminary data.</text>
</comment>
<accession>A0A149TLU4</accession>
<dbReference type="EMBL" id="LHZR01000089">
    <property type="protein sequence ID" value="KXV49870.1"/>
    <property type="molecule type" value="Genomic_DNA"/>
</dbReference>
<dbReference type="Proteomes" id="UP000075636">
    <property type="component" value="Unassembled WGS sequence"/>
</dbReference>
<proteinExistence type="predicted"/>
<protein>
    <submittedName>
        <fullName evidence="1">Uncharacterized protein</fullName>
    </submittedName>
</protein>
<dbReference type="AlphaFoldDB" id="A0A149TLU4"/>
<dbReference type="PATRIC" id="fig|318683.6.peg.1710"/>
<sequence>MRQHASGLSWQAETLLAWRRDREAIKVWRRVGLSASAPEIFCEAETADGPVRGVVVGGDRIDGAWDRNGELIVFTQTADMVWLNGPDLKTLTLTTCPKAFEDIIMYNDNRSATRQHIDHIVVKSGLTYNMLGCEKAHALWMDHARRLGCEDPLADEMPVPHQLVWLGAGLNRALALVIAGQWNGQETGFSLYHPLTLFTDSGQVVAVENPVEAEVYPVLRVPA</sequence>
<organism evidence="1 2">
    <name type="scientific">Gluconobacter albidus</name>
    <dbReference type="NCBI Taxonomy" id="318683"/>
    <lineage>
        <taxon>Bacteria</taxon>
        <taxon>Pseudomonadati</taxon>
        <taxon>Pseudomonadota</taxon>
        <taxon>Alphaproteobacteria</taxon>
        <taxon>Acetobacterales</taxon>
        <taxon>Acetobacteraceae</taxon>
        <taxon>Gluconobacter</taxon>
    </lineage>
</organism>
<gene>
    <name evidence="1" type="ORF">AD945_03235</name>
</gene>